<protein>
    <recommendedName>
        <fullName evidence="2">DUF3592 domain-containing protein</fullName>
    </recommendedName>
</protein>
<keyword evidence="4" id="KW-1185">Reference proteome</keyword>
<gene>
    <name evidence="3" type="ORF">GCM10008938_06690</name>
</gene>
<dbReference type="Pfam" id="PF12158">
    <property type="entry name" value="DUF3592"/>
    <property type="match status" value="1"/>
</dbReference>
<reference evidence="4" key="1">
    <citation type="journal article" date="2019" name="Int. J. Syst. Evol. Microbiol.">
        <title>The Global Catalogue of Microorganisms (GCM) 10K type strain sequencing project: providing services to taxonomists for standard genome sequencing and annotation.</title>
        <authorList>
            <consortium name="The Broad Institute Genomics Platform"/>
            <consortium name="The Broad Institute Genome Sequencing Center for Infectious Disease"/>
            <person name="Wu L."/>
            <person name="Ma J."/>
        </authorList>
    </citation>
    <scope>NUCLEOTIDE SEQUENCE [LARGE SCALE GENOMIC DNA]</scope>
    <source>
        <strain evidence="4">JCM 14370</strain>
    </source>
</reference>
<evidence type="ECO:0000313" key="3">
    <source>
        <dbReference type="EMBL" id="GGJ23168.1"/>
    </source>
</evidence>
<feature type="transmembrane region" description="Helical" evidence="1">
    <location>
        <begin position="7"/>
        <end position="27"/>
    </location>
</feature>
<dbReference type="InterPro" id="IPR021994">
    <property type="entry name" value="DUF3592"/>
</dbReference>
<evidence type="ECO:0000259" key="2">
    <source>
        <dbReference type="Pfam" id="PF12158"/>
    </source>
</evidence>
<dbReference type="RefSeq" id="WP_188999869.1">
    <property type="nucleotide sequence ID" value="NZ_BMOD01000002.1"/>
</dbReference>
<evidence type="ECO:0000313" key="4">
    <source>
        <dbReference type="Proteomes" id="UP000632222"/>
    </source>
</evidence>
<feature type="domain" description="DUF3592" evidence="2">
    <location>
        <begin position="40"/>
        <end position="107"/>
    </location>
</feature>
<sequence length="138" mass="15038">MGIQKAVLIFIMAIGGLFLLGAVWAAGSQWAFLQKSLSANGHVVDLEKGRLSKGGVVYYPFVKYTTRQGKTLIFRNPLGSDPHPDIGDRVTVLYDPQKPASATISSFADLWMIPCILLGLGLCFGGVGWFVFRLSRFA</sequence>
<name>A0ABQ2CUW2_9DEIO</name>
<proteinExistence type="predicted"/>
<comment type="caution">
    <text evidence="3">The sequence shown here is derived from an EMBL/GenBank/DDBJ whole genome shotgun (WGS) entry which is preliminary data.</text>
</comment>
<dbReference type="Proteomes" id="UP000632222">
    <property type="component" value="Unassembled WGS sequence"/>
</dbReference>
<keyword evidence="1" id="KW-1133">Transmembrane helix</keyword>
<accession>A0ABQ2CUW2</accession>
<organism evidence="3 4">
    <name type="scientific">Deinococcus roseus</name>
    <dbReference type="NCBI Taxonomy" id="392414"/>
    <lineage>
        <taxon>Bacteria</taxon>
        <taxon>Thermotogati</taxon>
        <taxon>Deinococcota</taxon>
        <taxon>Deinococci</taxon>
        <taxon>Deinococcales</taxon>
        <taxon>Deinococcaceae</taxon>
        <taxon>Deinococcus</taxon>
    </lineage>
</organism>
<keyword evidence="1" id="KW-0812">Transmembrane</keyword>
<dbReference type="EMBL" id="BMOD01000002">
    <property type="protein sequence ID" value="GGJ23168.1"/>
    <property type="molecule type" value="Genomic_DNA"/>
</dbReference>
<feature type="transmembrane region" description="Helical" evidence="1">
    <location>
        <begin position="111"/>
        <end position="132"/>
    </location>
</feature>
<keyword evidence="1" id="KW-0472">Membrane</keyword>
<evidence type="ECO:0000256" key="1">
    <source>
        <dbReference type="SAM" id="Phobius"/>
    </source>
</evidence>